<dbReference type="PIRSF" id="PIRSF029477">
    <property type="entry name" value="UCP029477"/>
    <property type="match status" value="1"/>
</dbReference>
<accession>A0A8T9Q5G6</accession>
<evidence type="ECO:0000259" key="1">
    <source>
        <dbReference type="Pfam" id="PF09537"/>
    </source>
</evidence>
<proteinExistence type="predicted"/>
<dbReference type="InterPro" id="IPR016920">
    <property type="entry name" value="UCP029477"/>
</dbReference>
<dbReference type="KEGG" id="hcu:MUN79_21350"/>
<dbReference type="Gene3D" id="1.20.1260.10">
    <property type="match status" value="1"/>
</dbReference>
<feature type="domain" description="DUF2383" evidence="1">
    <location>
        <begin position="9"/>
        <end position="114"/>
    </location>
</feature>
<dbReference type="NCBIfam" id="TIGR02284">
    <property type="entry name" value="PA2169 family four-helix-bundle protein"/>
    <property type="match status" value="1"/>
</dbReference>
<dbReference type="AlphaFoldDB" id="A0A8T9Q5G6"/>
<dbReference type="InterPro" id="IPR011971">
    <property type="entry name" value="CHP02284"/>
</dbReference>
<evidence type="ECO:0000313" key="2">
    <source>
        <dbReference type="EMBL" id="UOQ71178.1"/>
    </source>
</evidence>
<dbReference type="Proteomes" id="UP000831796">
    <property type="component" value="Chromosome"/>
</dbReference>
<dbReference type="Pfam" id="PF09537">
    <property type="entry name" value="DUF2383"/>
    <property type="match status" value="1"/>
</dbReference>
<dbReference type="InterPro" id="IPR019052">
    <property type="entry name" value="DUF2383"/>
</dbReference>
<dbReference type="RefSeq" id="WP_244674588.1">
    <property type="nucleotide sequence ID" value="NZ_CP095046.1"/>
</dbReference>
<name>A0A8T9Q5G6_9BACT</name>
<sequence length="151" mass="16871">MEAKATQALLNELLETLKDGEKGYSTATVDVEDHDLKQVFKKYAVQRDGFLTELEDQMHQLNLKADEESSITGTVHRAFINLKAAITSKSRESILNECERGEDYAVKAYQTALKAEGLPGQLKTIIEKQYQGIQEAHNEIRSLRDAASASK</sequence>
<reference evidence="2" key="1">
    <citation type="submission" date="2022-04" db="EMBL/GenBank/DDBJ databases">
        <title>Hymenobacter sp. isolated from the air.</title>
        <authorList>
            <person name="Won M."/>
            <person name="Lee C.-M."/>
            <person name="Woen H.-Y."/>
            <person name="Kwon S.-W."/>
        </authorList>
    </citation>
    <scope>NUCLEOTIDE SEQUENCE</scope>
    <source>
        <strain evidence="2">5116S-3</strain>
    </source>
</reference>
<dbReference type="EMBL" id="CP095046">
    <property type="protein sequence ID" value="UOQ71178.1"/>
    <property type="molecule type" value="Genomic_DNA"/>
</dbReference>
<dbReference type="InterPro" id="IPR012347">
    <property type="entry name" value="Ferritin-like"/>
</dbReference>
<organism evidence="2 3">
    <name type="scientific">Hymenobacter cellulosilyticus</name>
    <dbReference type="NCBI Taxonomy" id="2932248"/>
    <lineage>
        <taxon>Bacteria</taxon>
        <taxon>Pseudomonadati</taxon>
        <taxon>Bacteroidota</taxon>
        <taxon>Cytophagia</taxon>
        <taxon>Cytophagales</taxon>
        <taxon>Hymenobacteraceae</taxon>
        <taxon>Hymenobacter</taxon>
    </lineage>
</organism>
<evidence type="ECO:0000313" key="3">
    <source>
        <dbReference type="Proteomes" id="UP000831796"/>
    </source>
</evidence>
<protein>
    <submittedName>
        <fullName evidence="2">PA2169 family four-helix-bundle protein</fullName>
    </submittedName>
</protein>
<keyword evidence="3" id="KW-1185">Reference proteome</keyword>
<gene>
    <name evidence="2" type="ORF">MUN79_21350</name>
</gene>